<dbReference type="PROSITE" id="PS51635">
    <property type="entry name" value="PNPLA"/>
    <property type="match status" value="1"/>
</dbReference>
<dbReference type="Proteomes" id="UP001373159">
    <property type="component" value="Unassembled WGS sequence"/>
</dbReference>
<evidence type="ECO:0000256" key="3">
    <source>
        <dbReference type="ARBA" id="ARBA00023098"/>
    </source>
</evidence>
<dbReference type="InterPro" id="IPR016035">
    <property type="entry name" value="Acyl_Trfase/lysoPLipase"/>
</dbReference>
<proteinExistence type="predicted"/>
<dbReference type="InterPro" id="IPR002641">
    <property type="entry name" value="PNPLA_dom"/>
</dbReference>
<keyword evidence="7" id="KW-1185">Reference proteome</keyword>
<feature type="active site" description="Nucleophile" evidence="4">
    <location>
        <position position="43"/>
    </location>
</feature>
<dbReference type="InterPro" id="IPR037483">
    <property type="entry name" value="YjjU-like"/>
</dbReference>
<evidence type="ECO:0000256" key="2">
    <source>
        <dbReference type="ARBA" id="ARBA00022963"/>
    </source>
</evidence>
<dbReference type="CDD" id="cd07208">
    <property type="entry name" value="Pat_hypo_Ecoli_yjju_like"/>
    <property type="match status" value="1"/>
</dbReference>
<reference evidence="6 7" key="1">
    <citation type="submission" date="2024-02" db="EMBL/GenBank/DDBJ databases">
        <title>Bifidobacterium honeyensis sp. nov., isolated from the comb honey.</title>
        <authorList>
            <person name="Liu W."/>
            <person name="Li Y."/>
        </authorList>
    </citation>
    <scope>NUCLEOTIDE SEQUENCE [LARGE SCALE GENOMIC DNA]</scope>
    <source>
        <strain evidence="6 7">IMAU50988</strain>
    </source>
</reference>
<dbReference type="Gene3D" id="3.40.1090.10">
    <property type="entry name" value="Cytosolic phospholipase A2 catalytic domain"/>
    <property type="match status" value="1"/>
</dbReference>
<dbReference type="RefSeq" id="WP_404802635.1">
    <property type="nucleotide sequence ID" value="NZ_JBANBB010000001.1"/>
</dbReference>
<dbReference type="Pfam" id="PF19890">
    <property type="entry name" value="DUF6363"/>
    <property type="match status" value="1"/>
</dbReference>
<dbReference type="InterPro" id="IPR045943">
    <property type="entry name" value="DUF6363"/>
</dbReference>
<evidence type="ECO:0000259" key="5">
    <source>
        <dbReference type="PROSITE" id="PS51635"/>
    </source>
</evidence>
<dbReference type="PANTHER" id="PTHR14226:SF25">
    <property type="entry name" value="PHOSPHOESTERASE"/>
    <property type="match status" value="1"/>
</dbReference>
<evidence type="ECO:0000256" key="4">
    <source>
        <dbReference type="PROSITE-ProRule" id="PRU01161"/>
    </source>
</evidence>
<feature type="short sequence motif" description="GXSXG" evidence="4">
    <location>
        <begin position="41"/>
        <end position="45"/>
    </location>
</feature>
<comment type="caution">
    <text evidence="4">Lacks conserved residue(s) required for the propagation of feature annotation.</text>
</comment>
<evidence type="ECO:0000313" key="6">
    <source>
        <dbReference type="EMBL" id="MEK0306906.1"/>
    </source>
</evidence>
<feature type="short sequence motif" description="DGA/G" evidence="4">
    <location>
        <begin position="166"/>
        <end position="168"/>
    </location>
</feature>
<gene>
    <name evidence="6" type="ORF">V8P97_05450</name>
</gene>
<organism evidence="6 7">
    <name type="scientific">Bifidobacterium favimelis</name>
    <dbReference type="NCBI Taxonomy" id="3122979"/>
    <lineage>
        <taxon>Bacteria</taxon>
        <taxon>Bacillati</taxon>
        <taxon>Actinomycetota</taxon>
        <taxon>Actinomycetes</taxon>
        <taxon>Bifidobacteriales</taxon>
        <taxon>Bifidobacteriaceae</taxon>
        <taxon>Bifidobacterium</taxon>
    </lineage>
</organism>
<feature type="active site" description="Proton acceptor" evidence="4">
    <location>
        <position position="166"/>
    </location>
</feature>
<evidence type="ECO:0000256" key="1">
    <source>
        <dbReference type="ARBA" id="ARBA00022801"/>
    </source>
</evidence>
<protein>
    <submittedName>
        <fullName evidence="6">Patatin family protein</fullName>
    </submittedName>
</protein>
<keyword evidence="1 4" id="KW-0378">Hydrolase</keyword>
<dbReference type="EMBL" id="JBANBB010000001">
    <property type="protein sequence ID" value="MEK0306906.1"/>
    <property type="molecule type" value="Genomic_DNA"/>
</dbReference>
<dbReference type="PANTHER" id="PTHR14226">
    <property type="entry name" value="NEUROPATHY TARGET ESTERASE/SWISS CHEESE D.MELANOGASTER"/>
    <property type="match status" value="1"/>
</dbReference>
<comment type="caution">
    <text evidence="6">The sequence shown here is derived from an EMBL/GenBank/DDBJ whole genome shotgun (WGS) entry which is preliminary data.</text>
</comment>
<keyword evidence="2 4" id="KW-0442">Lipid degradation</keyword>
<evidence type="ECO:0000313" key="7">
    <source>
        <dbReference type="Proteomes" id="UP001373159"/>
    </source>
</evidence>
<sequence>MAMVTGRTAIIDVGGGYRSIFGAGILDRCLEDGIDFDRCYGVSAGSANLASFLAGQKGRLYRFYLVYSSRKAYAGAGNFFTDGNYINLDYVYGTLSKHDGEYPLDYPALAANPAGFTIVACNGNDGSATYFDKSDIRQDDYDVLKASSSVPVANKPYMIDGVPYFDGGIADPIPVQKALDDGCERIVLVLTRPKDYQRTRSHDAIPARILSRSYPKAGERFMQRYKTYNDELALARRLEKDGRVLILAPDQLYGLDTLHKSREGLTKMYRRGYRDAKAIAGYLKS</sequence>
<dbReference type="Pfam" id="PF01734">
    <property type="entry name" value="Patatin"/>
    <property type="match status" value="1"/>
</dbReference>
<name>A0ABU8ZQ83_9BIFI</name>
<feature type="domain" description="PNPLA" evidence="5">
    <location>
        <begin position="10"/>
        <end position="179"/>
    </location>
</feature>
<keyword evidence="3 4" id="KW-0443">Lipid metabolism</keyword>
<accession>A0ABU8ZQ83</accession>
<dbReference type="InterPro" id="IPR050301">
    <property type="entry name" value="NTE"/>
</dbReference>
<dbReference type="SUPFAM" id="SSF52151">
    <property type="entry name" value="FabD/lysophospholipase-like"/>
    <property type="match status" value="1"/>
</dbReference>